<name>A0ABN5WFU4_9SPHN</name>
<keyword evidence="2" id="KW-1185">Reference proteome</keyword>
<accession>A0ABN5WFU4</accession>
<evidence type="ECO:0008006" key="3">
    <source>
        <dbReference type="Google" id="ProtNLM"/>
    </source>
</evidence>
<dbReference type="Gene3D" id="3.30.420.10">
    <property type="entry name" value="Ribonuclease H-like superfamily/Ribonuclease H"/>
    <property type="match status" value="1"/>
</dbReference>
<dbReference type="CDD" id="cd04659">
    <property type="entry name" value="Piwi_piwi-like_ProArk"/>
    <property type="match status" value="1"/>
</dbReference>
<sequence length="529" mass="59447">MASTKSKTRRTQRSAPTYPRVRYMREPTLEFAMGQKLAYPRDGLFLYGPVGDPRDLPSIRYGVIGTAQGVQRFRRWSASITRVIEIPKPGLRSREVEPQHVPFPGFEQAFHAAWPDEPVRVIDDLDEGELERILKIDNRHEAVRGAVDVYVARLIAEADRMENPPAFWFVIIPEIVYSLGRPKSSVPKSERSAGVVSITVARARQLQRQPTLFGDDEREAAVYQYATHFRRQLKARLLSKRIVTQIVRETTLTPDEFKRESGMPIRRVEDPATIAWKLCTGAYYKAGGKPWQLANVRPGVCYVGLVYKRSELSADARHACCAAQMFLSDGEGVVFRGALGPWFHTDSRQFHLDEPAAANLVSMVVGEYERLHNAPPRELFIHAPSNFTDEEWLGFQSACGEETNLVGVQISDAKDNVKLYRPGGYPVIRGTALETSNRHAFLWTSGYAPRLDTYMGPETPNPISVRVARGICSLDTVLADVMGLTKINFNSCLHNDRLPVTIRFANAVGDVLISAPMDGEPKLPFKFYI</sequence>
<gene>
    <name evidence="1" type="ORF">SBA_ch1_09730</name>
</gene>
<evidence type="ECO:0000313" key="2">
    <source>
        <dbReference type="Proteomes" id="UP001059971"/>
    </source>
</evidence>
<reference evidence="1" key="1">
    <citation type="submission" date="2018-07" db="EMBL/GenBank/DDBJ databases">
        <title>Complete genome sequence of Sphingomonas bisphenolicum strain AO1, a bisphenol A degradative bacterium isolated from Japanese farm field.</title>
        <authorList>
            <person name="Murakami M."/>
            <person name="Koh M."/>
            <person name="Koba S."/>
            <person name="Matsumura Y."/>
        </authorList>
    </citation>
    <scope>NUCLEOTIDE SEQUENCE</scope>
    <source>
        <strain evidence="1">AO1</strain>
    </source>
</reference>
<dbReference type="Proteomes" id="UP001059971">
    <property type="component" value="Chromosome 1"/>
</dbReference>
<dbReference type="InterPro" id="IPR012337">
    <property type="entry name" value="RNaseH-like_sf"/>
</dbReference>
<protein>
    <recommendedName>
        <fullName evidence="3">Piwi domain-containing protein</fullName>
    </recommendedName>
</protein>
<dbReference type="SUPFAM" id="SSF53098">
    <property type="entry name" value="Ribonuclease H-like"/>
    <property type="match status" value="1"/>
</dbReference>
<dbReference type="EMBL" id="AP018817">
    <property type="protein sequence ID" value="BBF68773.1"/>
    <property type="molecule type" value="Genomic_DNA"/>
</dbReference>
<evidence type="ECO:0000313" key="1">
    <source>
        <dbReference type="EMBL" id="BBF68773.1"/>
    </source>
</evidence>
<organism evidence="1 2">
    <name type="scientific">Sphingomonas bisphenolicum</name>
    <dbReference type="NCBI Taxonomy" id="296544"/>
    <lineage>
        <taxon>Bacteria</taxon>
        <taxon>Pseudomonadati</taxon>
        <taxon>Pseudomonadota</taxon>
        <taxon>Alphaproteobacteria</taxon>
        <taxon>Sphingomonadales</taxon>
        <taxon>Sphingomonadaceae</taxon>
        <taxon>Sphingomonas</taxon>
    </lineage>
</organism>
<proteinExistence type="predicted"/>
<dbReference type="InterPro" id="IPR036397">
    <property type="entry name" value="RNaseH_sf"/>
</dbReference>